<dbReference type="EMBL" id="CP014546">
    <property type="protein sequence ID" value="AMN82073.1"/>
    <property type="molecule type" value="Genomic_DNA"/>
</dbReference>
<protein>
    <submittedName>
        <fullName evidence="2">Uncharacterized protein</fullName>
    </submittedName>
</protein>
<organism evidence="2 3">
    <name type="scientific">Pseudomonas azotoformans</name>
    <dbReference type="NCBI Taxonomy" id="47878"/>
    <lineage>
        <taxon>Bacteria</taxon>
        <taxon>Pseudomonadati</taxon>
        <taxon>Pseudomonadota</taxon>
        <taxon>Gammaproteobacteria</taxon>
        <taxon>Pseudomonadales</taxon>
        <taxon>Pseudomonadaceae</taxon>
        <taxon>Pseudomonas</taxon>
    </lineage>
</organism>
<evidence type="ECO:0000313" key="2">
    <source>
        <dbReference type="EMBL" id="AMN82073.1"/>
    </source>
</evidence>
<proteinExistence type="predicted"/>
<keyword evidence="1" id="KW-1133">Transmembrane helix</keyword>
<name>A0A127I5V7_PSEAZ</name>
<feature type="transmembrane region" description="Helical" evidence="1">
    <location>
        <begin position="12"/>
        <end position="32"/>
    </location>
</feature>
<dbReference type="AlphaFoldDB" id="A0A127I5V7"/>
<sequence>MQYWEVEQELGQVWVLVCISVFWVTAGMGSALTAGHFGKAGMPAQPKVTKGLLPQRSVWPNAGFGAWVTRQDAGLAALGQGWPIAAAHAPKPE</sequence>
<accession>A0A127I5V7</accession>
<evidence type="ECO:0000256" key="1">
    <source>
        <dbReference type="SAM" id="Phobius"/>
    </source>
</evidence>
<keyword evidence="1" id="KW-0812">Transmembrane</keyword>
<dbReference type="Proteomes" id="UP000070516">
    <property type="component" value="Chromosome"/>
</dbReference>
<evidence type="ECO:0000313" key="3">
    <source>
        <dbReference type="Proteomes" id="UP000070516"/>
    </source>
</evidence>
<keyword evidence="1" id="KW-0472">Membrane</keyword>
<dbReference type="KEGG" id="pazo:AYR47_28855"/>
<gene>
    <name evidence="2" type="ORF">AYR47_28855</name>
</gene>
<reference evidence="2 3" key="1">
    <citation type="submission" date="2016-02" db="EMBL/GenBank/DDBJ databases">
        <title>Complete genome sequence of Pseudomonas azotoformans S4.</title>
        <authorList>
            <person name="Fang Y."/>
            <person name="Wu L."/>
            <person name="Feng G."/>
        </authorList>
    </citation>
    <scope>NUCLEOTIDE SEQUENCE [LARGE SCALE GENOMIC DNA]</scope>
    <source>
        <strain evidence="2 3">S4</strain>
    </source>
</reference>